<dbReference type="Proteomes" id="UP000018143">
    <property type="component" value="Unassembled WGS sequence"/>
</dbReference>
<protein>
    <submittedName>
        <fullName evidence="1">Uncharacterized protein</fullName>
    </submittedName>
</protein>
<gene>
    <name evidence="1" type="ORF">HFN_0192</name>
</gene>
<dbReference type="STRING" id="1325130.HFN_0192"/>
<keyword evidence="2" id="KW-1185">Reference proteome</keyword>
<comment type="caution">
    <text evidence="1">The sequence shown here is derived from an EMBL/GenBank/DDBJ whole genome shotgun (WGS) entry which is preliminary data.</text>
</comment>
<accession>T1D1H2</accession>
<evidence type="ECO:0000313" key="1">
    <source>
        <dbReference type="EMBL" id="GAD19061.1"/>
    </source>
</evidence>
<reference evidence="1 2" key="1">
    <citation type="journal article" date="2013" name="Genome Announc.">
        <title>Draft Genome Sequence of Helicobacter fennelliae Strain MRY12-0050, Isolated from a Bacteremia Patient.</title>
        <authorList>
            <person name="Rimbara E."/>
            <person name="Matsui M."/>
            <person name="Mori S."/>
            <person name="Suzuki S."/>
            <person name="Suzuki M."/>
            <person name="Kim H."/>
            <person name="Sekizuka T."/>
            <person name="Kuroda M."/>
            <person name="Shibayama K."/>
        </authorList>
    </citation>
    <scope>NUCLEOTIDE SEQUENCE [LARGE SCALE GENOMIC DNA]</scope>
    <source>
        <strain evidence="1 2">MRY12-0050</strain>
    </source>
</reference>
<name>T1D1H2_9HELI</name>
<proteinExistence type="predicted"/>
<evidence type="ECO:0000313" key="2">
    <source>
        <dbReference type="Proteomes" id="UP000018143"/>
    </source>
</evidence>
<organism evidence="1 2">
    <name type="scientific">Helicobacter fennelliae MRY12-0050</name>
    <dbReference type="NCBI Taxonomy" id="1325130"/>
    <lineage>
        <taxon>Bacteria</taxon>
        <taxon>Pseudomonadati</taxon>
        <taxon>Campylobacterota</taxon>
        <taxon>Epsilonproteobacteria</taxon>
        <taxon>Campylobacterales</taxon>
        <taxon>Helicobacteraceae</taxon>
        <taxon>Helicobacter</taxon>
    </lineage>
</organism>
<dbReference type="AlphaFoldDB" id="T1D1H2"/>
<dbReference type="EMBL" id="BASD01000014">
    <property type="protein sequence ID" value="GAD19061.1"/>
    <property type="molecule type" value="Genomic_DNA"/>
</dbReference>
<sequence length="54" mass="6223">MGLANISHTSTQQITTIRFILSFEILFLCTLPHLHSLQYFFMIRSTSALYSLES</sequence>